<dbReference type="FunFam" id="2.60.40.10:FF:000425">
    <property type="entry name" value="Myosin light chain kinase"/>
    <property type="match status" value="3"/>
</dbReference>
<feature type="domain" description="Ig-like" evidence="16">
    <location>
        <begin position="301"/>
        <end position="391"/>
    </location>
</feature>
<evidence type="ECO:0000256" key="7">
    <source>
        <dbReference type="ARBA" id="ARBA00022729"/>
    </source>
</evidence>
<feature type="domain" description="Ig-like" evidence="16">
    <location>
        <begin position="1451"/>
        <end position="1542"/>
    </location>
</feature>
<feature type="domain" description="Ig-like" evidence="16">
    <location>
        <begin position="868"/>
        <end position="960"/>
    </location>
</feature>
<dbReference type="PROSITE" id="PS50835">
    <property type="entry name" value="IG_LIKE"/>
    <property type="match status" value="17"/>
</dbReference>
<comment type="caution">
    <text evidence="18">The sequence shown here is derived from an EMBL/GenBank/DDBJ whole genome shotgun (WGS) entry which is preliminary data.</text>
</comment>
<evidence type="ECO:0000256" key="14">
    <source>
        <dbReference type="ARBA" id="ARBA00023242"/>
    </source>
</evidence>
<dbReference type="FunFam" id="2.60.40.10:FF:000345">
    <property type="entry name" value="Muscle M-line assembly protein unc-89"/>
    <property type="match status" value="2"/>
</dbReference>
<dbReference type="EMBL" id="CAJOBA010002965">
    <property type="protein sequence ID" value="CAF3665736.1"/>
    <property type="molecule type" value="Genomic_DNA"/>
</dbReference>
<feature type="domain" description="Ig-like" evidence="16">
    <location>
        <begin position="490"/>
        <end position="582"/>
    </location>
</feature>
<reference evidence="18" key="1">
    <citation type="submission" date="2021-02" db="EMBL/GenBank/DDBJ databases">
        <authorList>
            <person name="Nowell W R."/>
        </authorList>
    </citation>
    <scope>NUCLEOTIDE SEQUENCE</scope>
</reference>
<dbReference type="CDD" id="cd00096">
    <property type="entry name" value="Ig"/>
    <property type="match status" value="3"/>
</dbReference>
<keyword evidence="5" id="KW-0963">Cytoplasm</keyword>
<keyword evidence="14" id="KW-0539">Nucleus</keyword>
<dbReference type="FunFam" id="2.60.40.10:FF:000031">
    <property type="entry name" value="Myosin-binding protein C, slow type"/>
    <property type="match status" value="1"/>
</dbReference>
<feature type="domain" description="Ig-like" evidence="16">
    <location>
        <begin position="1351"/>
        <end position="1446"/>
    </location>
</feature>
<dbReference type="GO" id="GO:0060298">
    <property type="term" value="P:positive regulation of sarcomere organization"/>
    <property type="evidence" value="ECO:0007669"/>
    <property type="project" value="UniProtKB-ARBA"/>
</dbReference>
<dbReference type="Pfam" id="PF07679">
    <property type="entry name" value="I-set"/>
    <property type="match status" value="18"/>
</dbReference>
<dbReference type="GO" id="GO:0008092">
    <property type="term" value="F:cytoskeletal protein binding"/>
    <property type="evidence" value="ECO:0007669"/>
    <property type="project" value="UniProtKB-ARBA"/>
</dbReference>
<dbReference type="FunFam" id="2.60.40.10:FF:000107">
    <property type="entry name" value="Myosin, light chain kinase a"/>
    <property type="match status" value="4"/>
</dbReference>
<evidence type="ECO:0000313" key="17">
    <source>
        <dbReference type="EMBL" id="CAF0882137.1"/>
    </source>
</evidence>
<feature type="domain" description="Ig-like" evidence="16">
    <location>
        <begin position="1067"/>
        <end position="1156"/>
    </location>
</feature>
<keyword evidence="9" id="KW-0130">Cell adhesion</keyword>
<evidence type="ECO:0000256" key="2">
    <source>
        <dbReference type="ARBA" id="ARBA00004167"/>
    </source>
</evidence>
<keyword evidence="12" id="KW-0472">Membrane</keyword>
<evidence type="ECO:0000313" key="19">
    <source>
        <dbReference type="Proteomes" id="UP000682733"/>
    </source>
</evidence>
<evidence type="ECO:0000313" key="18">
    <source>
        <dbReference type="EMBL" id="CAF3665736.1"/>
    </source>
</evidence>
<evidence type="ECO:0000256" key="5">
    <source>
        <dbReference type="ARBA" id="ARBA00022490"/>
    </source>
</evidence>
<dbReference type="PANTHER" id="PTHR45080">
    <property type="entry name" value="CONTACTIN 5"/>
    <property type="match status" value="1"/>
</dbReference>
<dbReference type="InterPro" id="IPR036179">
    <property type="entry name" value="Ig-like_dom_sf"/>
</dbReference>
<keyword evidence="10" id="KW-1133">Transmembrane helix</keyword>
<dbReference type="Gene3D" id="2.60.40.10">
    <property type="entry name" value="Immunoglobulins"/>
    <property type="match status" value="18"/>
</dbReference>
<evidence type="ECO:0000256" key="1">
    <source>
        <dbReference type="ARBA" id="ARBA00004123"/>
    </source>
</evidence>
<dbReference type="PANTHER" id="PTHR45080:SF8">
    <property type="entry name" value="IG-LIKE DOMAIN-CONTAINING PROTEIN"/>
    <property type="match status" value="1"/>
</dbReference>
<comment type="subcellular location">
    <subcellularLocation>
        <location evidence="3">Cytoplasm</location>
    </subcellularLocation>
    <subcellularLocation>
        <location evidence="2">Membrane</location>
        <topology evidence="2">Single-pass membrane protein</topology>
    </subcellularLocation>
    <subcellularLocation>
        <location evidence="1">Nucleus</location>
    </subcellularLocation>
</comment>
<feature type="domain" description="Ig-like" evidence="16">
    <location>
        <begin position="1641"/>
        <end position="1726"/>
    </location>
</feature>
<evidence type="ECO:0000256" key="15">
    <source>
        <dbReference type="ARBA" id="ARBA00023319"/>
    </source>
</evidence>
<dbReference type="FunFam" id="2.60.40.10:FF:000032">
    <property type="entry name" value="palladin isoform X1"/>
    <property type="match status" value="3"/>
</dbReference>
<name>A0A8S2HVM1_9BILA</name>
<evidence type="ECO:0000256" key="10">
    <source>
        <dbReference type="ARBA" id="ARBA00022989"/>
    </source>
</evidence>
<dbReference type="InterPro" id="IPR013783">
    <property type="entry name" value="Ig-like_fold"/>
</dbReference>
<accession>A0A8S2HVM1</accession>
<dbReference type="InterPro" id="IPR013098">
    <property type="entry name" value="Ig_I-set"/>
</dbReference>
<dbReference type="GO" id="GO:0031674">
    <property type="term" value="C:I band"/>
    <property type="evidence" value="ECO:0007669"/>
    <property type="project" value="UniProtKB-ARBA"/>
</dbReference>
<dbReference type="FunFam" id="2.60.40.10:FF:000017">
    <property type="entry name" value="Down syndrome cell adhesion molecule b"/>
    <property type="match status" value="1"/>
</dbReference>
<feature type="domain" description="Ig-like" evidence="16">
    <location>
        <begin position="209"/>
        <end position="298"/>
    </location>
</feature>
<protein>
    <recommendedName>
        <fullName evidence="16">Ig-like domain-containing protein</fullName>
    </recommendedName>
</protein>
<feature type="domain" description="Ig-like" evidence="16">
    <location>
        <begin position="113"/>
        <end position="201"/>
    </location>
</feature>
<keyword evidence="11" id="KW-0175">Coiled coil</keyword>
<dbReference type="InterPro" id="IPR003598">
    <property type="entry name" value="Ig_sub2"/>
</dbReference>
<feature type="domain" description="Ig-like" evidence="16">
    <location>
        <begin position="584"/>
        <end position="673"/>
    </location>
</feature>
<dbReference type="GO" id="GO:0031672">
    <property type="term" value="C:A band"/>
    <property type="evidence" value="ECO:0007669"/>
    <property type="project" value="UniProtKB-ARBA"/>
</dbReference>
<organism evidence="18 19">
    <name type="scientific">Didymodactylos carnosus</name>
    <dbReference type="NCBI Taxonomy" id="1234261"/>
    <lineage>
        <taxon>Eukaryota</taxon>
        <taxon>Metazoa</taxon>
        <taxon>Spiralia</taxon>
        <taxon>Gnathifera</taxon>
        <taxon>Rotifera</taxon>
        <taxon>Eurotatoria</taxon>
        <taxon>Bdelloidea</taxon>
        <taxon>Philodinida</taxon>
        <taxon>Philodinidae</taxon>
        <taxon>Didymodactylos</taxon>
    </lineage>
</organism>
<keyword evidence="15" id="KW-0393">Immunoglobulin domain</keyword>
<sequence>KNPASTIEEQTALVVTAPLQFTDKLTDIDIVSGQNLTLTCRCQGIPKPTIQWFQNDIEIKSSTKQKIESKPDGTQTLTINRVDLTDGGQFKVVATNKDGTTSTSCLVDVVMKPKIESKPQDTNIVIGEQATLSVKLSGIPKPKVEWLKNGVPVDIDNKRIQVVEKDDQYSLIINDTNMEDKAAYTLKATNKAGEVESPKLNLNVTAVLPKVKTDLQPTLNVTKGEPLVLTLQADGKPKPIVKWFKGAEEIIPNSEKGIECIEEGDNTYKLVVNNATEKDIGEYSAIIQNHGGQVVTVTKSPEFITKPSDTTVKQGETTTIDCRINALPLAKITLLKDGKALTPKDGIEQTFDQATQRLVLTVKNARVDQTGEFTLKLDNSAGSTETAFKLNVTSAPNIVKTLTDQECLLGKDVKLTISAASSPTPTIKWFKNNVELKDDEKHIKIVKVSEETYELNLLNVTVDDEATYKCVVSNSLGDKETQAKLTVVEPTDLVCDFTDQTIQVGQPVKLECHVNGRPQPEVNWTKDGKELKPSDRIEITKKPDGTCTLLIHNATPEDKGIYKVICKNKLQTKEAQVQLNVTSPLKFNAQLKDTVAQVGSSVTLEVDCEGVPKPTVKWLCNGRELTASQKVKMEAKGNSYKLTIPKVDIGDAGTYEVIVDNGIEKISGKAQLDVCVKPKVEGKPADVSCNIGEQTKLQCKISGTPAPTVTWLKDGAPLQPSDNVTPVEENDTYSLVFKTTELTDKAAYTCVATNIGGTTEVKMNLNVNLIKPTLKTDLLKDIVAASNEPLRLTIKASGTKPKVQWFKDGEEVITTVEEEYEIIEEEETYTLLIKRAQPKDSGEYQAVISNPAGQLKTKKIKVNVQKAAELKKKPQPEVTVNEGETATFDCEFDGHPTPKVTWLKDGKPVSPKDGYEVKTDTASGRSQIVITNATAKHSGPLTVRLENPAGPAVEETVQLNVQAGPQLLQKPNATCEAHLNQDAVITFKCLGTPKPTIRLFKSDVEIDVLQNTAHYEITQTSTDTFEVRIKNVRVDDEGQYKIRIENSLGQVDSNVVLTTVDDCRIQPSKTPIKTDLQAHDTLTMEYVVDGRPRPECVWMKDGKQVKPDAKTQITYDEKTNICQLVITDVAQEDQGTYHLIAKNKLNKAETEPIKINVTAPLVIKTKLPETLDGVVGENVTLTVECDGIPQPKVQWLFKGEPLKSSVKHKIESKDGNKLNTLTVSKLDVTDMGQYTVVIDNGIEKVTSESTLYVHTKPKLESKLEPNMAFNVGETATIQMKVSGENNQISWYKDSVEISVDQRYRITEENGLYTLTIDDLKPEDKGTYSLKVKNKGGDLELKTNINVKEIKPQLLTDLNDSPAANSAKIGEEFSLEIKAGGKPRPQVQWLFNGQEMHSSMEERIEIIETEDTYRLVFRSFDARFAGEYQAVVQNGGGILKTKKIKVTAQQVPQFTEAPPQLVTVKTGEKLSIECQAKGHPTPKITWLRDGKVLTVKDGYEIKVDQTTGISSLIIANSTIKHAGAYECKIENQYGTHSSTIMVDVLAPPTVQQKLQDFEILRGQEVTITVTADGSPLPTCVWYHNDKPIEVKADRVIITDDGPTHILKLLDVELADDGVYKAVIENQMGKTELVSNVTVMDVPDVSSEPVDVSVQQGGSCTMECTANGKPQPQVVWTKNGKEIKSNDRLTLEDEGNGVHRIVVKNAQADDAGKYVANVKHKVRQQQMTFNVTVLDREQQLLQIQTQLRPLFLQFGHQDIPSSLYNLLFCTTNDSCFQTPNDQLTECQRLLTNLANYLFTNSQRKMGGGKQPLRYNWPDVIKIIYQIRFPQITSTKIEDYIDGYFVQLTDIIRYSK</sequence>
<evidence type="ECO:0000256" key="8">
    <source>
        <dbReference type="ARBA" id="ARBA00022737"/>
    </source>
</evidence>
<dbReference type="GO" id="GO:0007156">
    <property type="term" value="P:homophilic cell adhesion via plasma membrane adhesion molecules"/>
    <property type="evidence" value="ECO:0007669"/>
    <property type="project" value="TreeGrafter"/>
</dbReference>
<evidence type="ECO:0000259" key="16">
    <source>
        <dbReference type="PROSITE" id="PS50835"/>
    </source>
</evidence>
<keyword evidence="13" id="KW-1015">Disulfide bond</keyword>
<feature type="domain" description="Ig-like" evidence="16">
    <location>
        <begin position="772"/>
        <end position="863"/>
    </location>
</feature>
<evidence type="ECO:0000256" key="4">
    <source>
        <dbReference type="ARBA" id="ARBA00006692"/>
    </source>
</evidence>
<proteinExistence type="inferred from homology"/>
<dbReference type="InterPro" id="IPR007110">
    <property type="entry name" value="Ig-like_dom"/>
</dbReference>
<feature type="domain" description="Ig-like" evidence="16">
    <location>
        <begin position="3"/>
        <end position="108"/>
    </location>
</feature>
<keyword evidence="8" id="KW-0677">Repeat</keyword>
<dbReference type="Proteomes" id="UP000682733">
    <property type="component" value="Unassembled WGS sequence"/>
</dbReference>
<keyword evidence="6" id="KW-0812">Transmembrane</keyword>
<dbReference type="GO" id="GO:0045989">
    <property type="term" value="P:positive regulation of striated muscle contraction"/>
    <property type="evidence" value="ECO:0007669"/>
    <property type="project" value="UniProtKB-ARBA"/>
</dbReference>
<dbReference type="InterPro" id="IPR003599">
    <property type="entry name" value="Ig_sub"/>
</dbReference>
<comment type="similarity">
    <text evidence="4">Belongs to the protein kinase superfamily. CAMK Ser/Thr protein kinase family.</text>
</comment>
<dbReference type="SMART" id="SM00409">
    <property type="entry name" value="IG"/>
    <property type="match status" value="18"/>
</dbReference>
<evidence type="ECO:0000256" key="11">
    <source>
        <dbReference type="ARBA" id="ARBA00023054"/>
    </source>
</evidence>
<feature type="domain" description="Ig-like" evidence="16">
    <location>
        <begin position="1257"/>
        <end position="1345"/>
    </location>
</feature>
<dbReference type="GO" id="GO:0005886">
    <property type="term" value="C:plasma membrane"/>
    <property type="evidence" value="ECO:0007669"/>
    <property type="project" value="TreeGrafter"/>
</dbReference>
<feature type="domain" description="Ig-like" evidence="16">
    <location>
        <begin position="678"/>
        <end position="768"/>
    </location>
</feature>
<dbReference type="SMART" id="SM00408">
    <property type="entry name" value="IGc2"/>
    <property type="match status" value="18"/>
</dbReference>
<evidence type="ECO:0000256" key="12">
    <source>
        <dbReference type="ARBA" id="ARBA00023136"/>
    </source>
</evidence>
<feature type="domain" description="Ig-like" evidence="16">
    <location>
        <begin position="1547"/>
        <end position="1636"/>
    </location>
</feature>
<evidence type="ECO:0000256" key="3">
    <source>
        <dbReference type="ARBA" id="ARBA00004496"/>
    </source>
</evidence>
<feature type="domain" description="Ig-like" evidence="16">
    <location>
        <begin position="1160"/>
        <end position="1252"/>
    </location>
</feature>
<dbReference type="EMBL" id="CAJNOK010002964">
    <property type="protein sequence ID" value="CAF0882137.1"/>
    <property type="molecule type" value="Genomic_DNA"/>
</dbReference>
<evidence type="ECO:0000256" key="13">
    <source>
        <dbReference type="ARBA" id="ARBA00023157"/>
    </source>
</evidence>
<evidence type="ECO:0000256" key="6">
    <source>
        <dbReference type="ARBA" id="ARBA00022692"/>
    </source>
</evidence>
<keyword evidence="7" id="KW-0732">Signal</keyword>
<evidence type="ECO:0000256" key="9">
    <source>
        <dbReference type="ARBA" id="ARBA00022889"/>
    </source>
</evidence>
<feature type="non-terminal residue" evidence="18">
    <location>
        <position position="1"/>
    </location>
</feature>
<dbReference type="GO" id="GO:0005634">
    <property type="term" value="C:nucleus"/>
    <property type="evidence" value="ECO:0007669"/>
    <property type="project" value="UniProtKB-SubCell"/>
</dbReference>
<dbReference type="InterPro" id="IPR050958">
    <property type="entry name" value="Cell_Adh-Cytoskel_Orgn"/>
</dbReference>
<gene>
    <name evidence="17" type="ORF">OVA965_LOCUS8676</name>
    <name evidence="18" type="ORF">TMI583_LOCUS8672</name>
</gene>
<dbReference type="SUPFAM" id="SSF48726">
    <property type="entry name" value="Immunoglobulin"/>
    <property type="match status" value="18"/>
</dbReference>
<dbReference type="Proteomes" id="UP000677228">
    <property type="component" value="Unassembled WGS sequence"/>
</dbReference>
<feature type="domain" description="Ig-like" evidence="16">
    <location>
        <begin position="396"/>
        <end position="486"/>
    </location>
</feature>